<accession>A0A2H6CVU6</accession>
<organism evidence="1 2">
    <name type="scientific">Tetragenococcus halophilus subsp. halophilus</name>
    <dbReference type="NCBI Taxonomy" id="1513897"/>
    <lineage>
        <taxon>Bacteria</taxon>
        <taxon>Bacillati</taxon>
        <taxon>Bacillota</taxon>
        <taxon>Bacilli</taxon>
        <taxon>Lactobacillales</taxon>
        <taxon>Enterococcaceae</taxon>
        <taxon>Tetragenococcus</taxon>
    </lineage>
</organism>
<evidence type="ECO:0000313" key="2">
    <source>
        <dbReference type="Proteomes" id="UP000236214"/>
    </source>
</evidence>
<name>A0A2H6CVU6_TETHA</name>
<dbReference type="Pfam" id="PF08282">
    <property type="entry name" value="Hydrolase_3"/>
    <property type="match status" value="1"/>
</dbReference>
<dbReference type="SUPFAM" id="SSF56784">
    <property type="entry name" value="HAD-like"/>
    <property type="match status" value="1"/>
</dbReference>
<dbReference type="Proteomes" id="UP000236214">
    <property type="component" value="Unassembled WGS sequence"/>
</dbReference>
<dbReference type="InterPro" id="IPR023214">
    <property type="entry name" value="HAD_sf"/>
</dbReference>
<keyword evidence="2" id="KW-1185">Reference proteome</keyword>
<dbReference type="GO" id="GO:0005829">
    <property type="term" value="C:cytosol"/>
    <property type="evidence" value="ECO:0007669"/>
    <property type="project" value="TreeGrafter"/>
</dbReference>
<gene>
    <name evidence="1" type="ORF">TEHN7118_1929</name>
</gene>
<dbReference type="InterPro" id="IPR006379">
    <property type="entry name" value="HAD-SF_hydro_IIB"/>
</dbReference>
<comment type="caution">
    <text evidence="1">The sequence shown here is derived from an EMBL/GenBank/DDBJ whole genome shotgun (WGS) entry which is preliminary data.</text>
</comment>
<dbReference type="GO" id="GO:0000287">
    <property type="term" value="F:magnesium ion binding"/>
    <property type="evidence" value="ECO:0007669"/>
    <property type="project" value="TreeGrafter"/>
</dbReference>
<dbReference type="RefSeq" id="WP_103103659.1">
    <property type="nucleotide sequence ID" value="NZ_BDEC01000126.1"/>
</dbReference>
<evidence type="ECO:0008006" key="3">
    <source>
        <dbReference type="Google" id="ProtNLM"/>
    </source>
</evidence>
<sequence length="246" mass="27811">MKLLVSDFDGTLYQNNNIGKDTQLKIKRWQNAGHYFVIATGRDLPSLLEKINAYDLSPDFIIGNNGATINQKVLSRLDKSVYRSLAKRVINNKSIFQEVKVSYIIEGIICSKNAVIAEMNSEELQRFFYEEQVIQFSVKSYSVQSAAEFAKNSATDFSKVSFLKNIETIDLVDVSVNKLFTIQQLIKELGIPDTSVITIGDGLNDLQMINKYQSATFPWVDSTVKKTANYQVCNVGEFIKQVSYEL</sequence>
<reference evidence="1 2" key="1">
    <citation type="submission" date="2016-05" db="EMBL/GenBank/DDBJ databases">
        <title>Whole genome sequencing of Tetragenococcus halophilus subsp. halophilus NISL 7118.</title>
        <authorList>
            <person name="Shiwa Y."/>
            <person name="Nishimura I."/>
            <person name="Yoshikawa H."/>
            <person name="Koyama Y."/>
            <person name="Oguma T."/>
        </authorList>
    </citation>
    <scope>NUCLEOTIDE SEQUENCE [LARGE SCALE GENOMIC DNA]</scope>
    <source>
        <strain evidence="1 2">NISL 7118</strain>
    </source>
</reference>
<dbReference type="AlphaFoldDB" id="A0A2H6CVU6"/>
<dbReference type="Gene3D" id="3.30.1240.10">
    <property type="match status" value="1"/>
</dbReference>
<dbReference type="NCBIfam" id="TIGR01484">
    <property type="entry name" value="HAD-SF-IIB"/>
    <property type="match status" value="1"/>
</dbReference>
<dbReference type="Gene3D" id="3.40.50.1000">
    <property type="entry name" value="HAD superfamily/HAD-like"/>
    <property type="match status" value="1"/>
</dbReference>
<evidence type="ECO:0000313" key="1">
    <source>
        <dbReference type="EMBL" id="GBD69123.1"/>
    </source>
</evidence>
<dbReference type="InterPro" id="IPR036412">
    <property type="entry name" value="HAD-like_sf"/>
</dbReference>
<dbReference type="PANTHER" id="PTHR10000:SF8">
    <property type="entry name" value="HAD SUPERFAMILY HYDROLASE-LIKE, TYPE 3"/>
    <property type="match status" value="1"/>
</dbReference>
<dbReference type="PANTHER" id="PTHR10000">
    <property type="entry name" value="PHOSPHOSERINE PHOSPHATASE"/>
    <property type="match status" value="1"/>
</dbReference>
<protein>
    <recommendedName>
        <fullName evidence="3">Hydrolase</fullName>
    </recommendedName>
</protein>
<dbReference type="GO" id="GO:0016791">
    <property type="term" value="F:phosphatase activity"/>
    <property type="evidence" value="ECO:0007669"/>
    <property type="project" value="TreeGrafter"/>
</dbReference>
<proteinExistence type="predicted"/>
<dbReference type="EMBL" id="BDEC01000126">
    <property type="protein sequence ID" value="GBD69123.1"/>
    <property type="molecule type" value="Genomic_DNA"/>
</dbReference>